<proteinExistence type="predicted"/>
<dbReference type="PROSITE" id="PS51257">
    <property type="entry name" value="PROKAR_LIPOPROTEIN"/>
    <property type="match status" value="1"/>
</dbReference>
<dbReference type="Proteomes" id="UP001597343">
    <property type="component" value="Unassembled WGS sequence"/>
</dbReference>
<keyword evidence="1" id="KW-0732">Signal</keyword>
<dbReference type="RefSeq" id="WP_386047905.1">
    <property type="nucleotide sequence ID" value="NZ_JBHUIO010000009.1"/>
</dbReference>
<evidence type="ECO:0000256" key="1">
    <source>
        <dbReference type="SAM" id="SignalP"/>
    </source>
</evidence>
<feature type="signal peptide" evidence="1">
    <location>
        <begin position="1"/>
        <end position="23"/>
    </location>
</feature>
<keyword evidence="4" id="KW-1185">Reference proteome</keyword>
<evidence type="ECO:0000313" key="3">
    <source>
        <dbReference type="EMBL" id="MFD2171251.1"/>
    </source>
</evidence>
<evidence type="ECO:0000313" key="4">
    <source>
        <dbReference type="Proteomes" id="UP001597343"/>
    </source>
</evidence>
<accession>A0ABW5A141</accession>
<dbReference type="EMBL" id="JBHUIO010000009">
    <property type="protein sequence ID" value="MFD2171251.1"/>
    <property type="molecule type" value="Genomic_DNA"/>
</dbReference>
<feature type="chain" id="PRO_5047502462" evidence="1">
    <location>
        <begin position="24"/>
        <end position="130"/>
    </location>
</feature>
<organism evidence="3 4">
    <name type="scientific">Tumebacillus lipolyticus</name>
    <dbReference type="NCBI Taxonomy" id="1280370"/>
    <lineage>
        <taxon>Bacteria</taxon>
        <taxon>Bacillati</taxon>
        <taxon>Bacillota</taxon>
        <taxon>Bacilli</taxon>
        <taxon>Bacillales</taxon>
        <taxon>Alicyclobacillaceae</taxon>
        <taxon>Tumebacillus</taxon>
    </lineage>
</organism>
<sequence>MRLRIGILILCLLLGSAYGCGRADSGQMAVKAGISVEVKTVPEVPQADRPTTFQVSLTENGQPVEKASVSLHLEMQEMDHGDNEVKMQENAPGMYKGEGAFPMSGTWVAHIRVKRDQGTESTHVKLNVSD</sequence>
<reference evidence="4" key="1">
    <citation type="journal article" date="2019" name="Int. J. Syst. Evol. Microbiol.">
        <title>The Global Catalogue of Microorganisms (GCM) 10K type strain sequencing project: providing services to taxonomists for standard genome sequencing and annotation.</title>
        <authorList>
            <consortium name="The Broad Institute Genomics Platform"/>
            <consortium name="The Broad Institute Genome Sequencing Center for Infectious Disease"/>
            <person name="Wu L."/>
            <person name="Ma J."/>
        </authorList>
    </citation>
    <scope>NUCLEOTIDE SEQUENCE [LARGE SCALE GENOMIC DNA]</scope>
    <source>
        <strain evidence="4">CGMCC 1.13574</strain>
    </source>
</reference>
<name>A0ABW5A141_9BACL</name>
<gene>
    <name evidence="3" type="ORF">ACFSOY_14880</name>
</gene>
<protein>
    <submittedName>
        <fullName evidence="3">FixH family protein</fullName>
    </submittedName>
</protein>
<dbReference type="InterPro" id="IPR032693">
    <property type="entry name" value="YtkA-like_dom"/>
</dbReference>
<dbReference type="Pfam" id="PF13115">
    <property type="entry name" value="YtkA"/>
    <property type="match status" value="1"/>
</dbReference>
<feature type="domain" description="YtkA-like" evidence="2">
    <location>
        <begin position="34"/>
        <end position="108"/>
    </location>
</feature>
<comment type="caution">
    <text evidence="3">The sequence shown here is derived from an EMBL/GenBank/DDBJ whole genome shotgun (WGS) entry which is preliminary data.</text>
</comment>
<evidence type="ECO:0000259" key="2">
    <source>
        <dbReference type="Pfam" id="PF13115"/>
    </source>
</evidence>